<dbReference type="PATRIC" id="fig|1410950.3.peg.2044"/>
<dbReference type="AlphaFoldDB" id="W2C8V8"/>
<accession>W2C8V8</accession>
<evidence type="ECO:0000313" key="1">
    <source>
        <dbReference type="EMBL" id="ETK03659.1"/>
    </source>
</evidence>
<comment type="caution">
    <text evidence="1">The sequence shown here is derived from an EMBL/GenBank/DDBJ whole genome shotgun (WGS) entry which is preliminary data.</text>
</comment>
<evidence type="ECO:0000313" key="2">
    <source>
        <dbReference type="Proteomes" id="UP000018872"/>
    </source>
</evidence>
<protein>
    <recommendedName>
        <fullName evidence="3">DUF4374 domain-containing protein</fullName>
    </recommendedName>
</protein>
<gene>
    <name evidence="1" type="ORF">T229_13235</name>
</gene>
<reference evidence="1 2" key="1">
    <citation type="submission" date="2013-11" db="EMBL/GenBank/DDBJ databases">
        <title>Single cell genomics of uncultured Tannerella BU063 (oral taxon 286).</title>
        <authorList>
            <person name="Beall C.J."/>
            <person name="Campbell A.G."/>
            <person name="Griffen A.L."/>
            <person name="Podar M."/>
            <person name="Leys E.J."/>
        </authorList>
    </citation>
    <scope>NUCLEOTIDE SEQUENCE [LARGE SCALE GENOMIC DNA]</scope>
    <source>
        <strain evidence="1">Cell 5</strain>
    </source>
</reference>
<dbReference type="InterPro" id="IPR025401">
    <property type="entry name" value="DUF4374"/>
</dbReference>
<sequence length="407" mass="43658">MMLAGAALSLTACDKDNPTPNNGGQVEPAKVKFIVTASDLEKDLFGGAYMKVFDDLTNTSRTNVSIYGEADAVKSFDGYTQFAFNHTTNVFTASIYAKGGSEQGIGKRQNGLRTYTYSDGKLTVLQPLKIDKFGNVGAYGSYSYATELGNPFVMRVDAKGNGQKIAVDFSKWQINGANPDIYGITDLGNNQVAIAVSYADRDSFGVAFADYDLNVSSVITSTRAGHGAAGRKATRYNPLVKDADGNLYAFGGTATSDAKVGAVRIKKGTKEFDTDYYFDLLKASDGYRVRKAFHITSDKFLLEFFAEKGKAENMGATGRFAVVDMSDKSLTWVTGLPANISGCYIGWGDSYNGKFYLPISSGTGLLKEAAKGVTPTVYAIDAATARATVFMTLKSDNVIKGFTIATK</sequence>
<organism evidence="1 2">
    <name type="scientific">Tannerella sp. oral taxon BU063 isolate Cell 5</name>
    <dbReference type="NCBI Taxonomy" id="1410950"/>
    <lineage>
        <taxon>Bacteria</taxon>
        <taxon>Pseudomonadati</taxon>
        <taxon>Bacteroidota</taxon>
        <taxon>Bacteroidia</taxon>
        <taxon>Bacteroidales</taxon>
        <taxon>Tannerellaceae</taxon>
        <taxon>Tannerella</taxon>
    </lineage>
</organism>
<dbReference type="EMBL" id="AYYC01000732">
    <property type="protein sequence ID" value="ETK03659.1"/>
    <property type="molecule type" value="Genomic_DNA"/>
</dbReference>
<dbReference type="Proteomes" id="UP000018872">
    <property type="component" value="Unassembled WGS sequence"/>
</dbReference>
<proteinExistence type="predicted"/>
<evidence type="ECO:0008006" key="3">
    <source>
        <dbReference type="Google" id="ProtNLM"/>
    </source>
</evidence>
<name>W2C8V8_9BACT</name>
<dbReference type="Pfam" id="PF14298">
    <property type="entry name" value="DUF4374"/>
    <property type="match status" value="1"/>
</dbReference>